<dbReference type="EMBL" id="CABFNP030001176">
    <property type="protein sequence ID" value="CAI6091524.1"/>
    <property type="molecule type" value="Genomic_DNA"/>
</dbReference>
<feature type="chain" id="PRO_5044704445" evidence="1">
    <location>
        <begin position="19"/>
        <end position="104"/>
    </location>
</feature>
<sequence>MRITAIISIFALSTVAAAQHVELGERELEETREFARRDAVADAYADAYASYYKRATVLQARAGCTGARGICVNGVCKVNNVGGGLPGTMSCGACKGKNAVCYGK</sequence>
<comment type="caution">
    <text evidence="5">The sequence shown here is derived from an EMBL/GenBank/DDBJ whole genome shotgun (WGS) entry which is preliminary data.</text>
</comment>
<accession>A0AA35M755</accession>
<evidence type="ECO:0000313" key="6">
    <source>
        <dbReference type="Proteomes" id="UP001160390"/>
    </source>
</evidence>
<dbReference type="EMBL" id="CABFNP030001177">
    <property type="protein sequence ID" value="CAI6091529.1"/>
    <property type="molecule type" value="Genomic_DNA"/>
</dbReference>
<dbReference type="AlphaFoldDB" id="A0AA35M755"/>
<dbReference type="Proteomes" id="UP001160390">
    <property type="component" value="Unassembled WGS sequence"/>
</dbReference>
<evidence type="ECO:0000313" key="5">
    <source>
        <dbReference type="EMBL" id="CAI6091542.1"/>
    </source>
</evidence>
<evidence type="ECO:0000313" key="3">
    <source>
        <dbReference type="EMBL" id="CAI6091524.1"/>
    </source>
</evidence>
<reference evidence="5" key="1">
    <citation type="submission" date="2023-01" db="EMBL/GenBank/DDBJ databases">
        <authorList>
            <person name="Piombo E."/>
        </authorList>
    </citation>
    <scope>NUCLEOTIDE SEQUENCE</scope>
</reference>
<dbReference type="EMBL" id="CABFNP030001178">
    <property type="protein sequence ID" value="CAI6091542.1"/>
    <property type="molecule type" value="Genomic_DNA"/>
</dbReference>
<keyword evidence="1" id="KW-0732">Signal</keyword>
<gene>
    <name evidence="4" type="ORF">CCHLO57077_00018165</name>
    <name evidence="2" type="ORF">CCHLO57077_00018777</name>
    <name evidence="3" type="ORF">CCHLO57077_00019125</name>
    <name evidence="5" type="ORF">CCHLO57077_00019460</name>
</gene>
<name>A0AA35M755_9HYPO</name>
<evidence type="ECO:0000256" key="1">
    <source>
        <dbReference type="SAM" id="SignalP"/>
    </source>
</evidence>
<evidence type="ECO:0000313" key="4">
    <source>
        <dbReference type="EMBL" id="CAI6091529.1"/>
    </source>
</evidence>
<dbReference type="EMBL" id="CABFNP030001175">
    <property type="protein sequence ID" value="CAI6091516.1"/>
    <property type="molecule type" value="Genomic_DNA"/>
</dbReference>
<keyword evidence="6" id="KW-1185">Reference proteome</keyword>
<evidence type="ECO:0000313" key="2">
    <source>
        <dbReference type="EMBL" id="CAI6091516.1"/>
    </source>
</evidence>
<protein>
    <submittedName>
        <fullName evidence="5">Uncharacterized protein</fullName>
    </submittedName>
</protein>
<organism evidence="5 6">
    <name type="scientific">Clonostachys chloroleuca</name>
    <dbReference type="NCBI Taxonomy" id="1926264"/>
    <lineage>
        <taxon>Eukaryota</taxon>
        <taxon>Fungi</taxon>
        <taxon>Dikarya</taxon>
        <taxon>Ascomycota</taxon>
        <taxon>Pezizomycotina</taxon>
        <taxon>Sordariomycetes</taxon>
        <taxon>Hypocreomycetidae</taxon>
        <taxon>Hypocreales</taxon>
        <taxon>Bionectriaceae</taxon>
        <taxon>Clonostachys</taxon>
    </lineage>
</organism>
<feature type="signal peptide" evidence="1">
    <location>
        <begin position="1"/>
        <end position="18"/>
    </location>
</feature>
<proteinExistence type="predicted"/>